<protein>
    <submittedName>
        <fullName evidence="1">Uncharacterized protein</fullName>
    </submittedName>
</protein>
<keyword evidence="2" id="KW-1185">Reference proteome</keyword>
<name>A0AAV0VZV8_9HEMI</name>
<gene>
    <name evidence="1" type="ORF">MEUPH1_LOCUS5813</name>
</gene>
<dbReference type="EMBL" id="CARXXK010000001">
    <property type="protein sequence ID" value="CAI6349225.1"/>
    <property type="molecule type" value="Genomic_DNA"/>
</dbReference>
<comment type="caution">
    <text evidence="1">The sequence shown here is derived from an EMBL/GenBank/DDBJ whole genome shotgun (WGS) entry which is preliminary data.</text>
</comment>
<dbReference type="Proteomes" id="UP001160148">
    <property type="component" value="Unassembled WGS sequence"/>
</dbReference>
<evidence type="ECO:0000313" key="2">
    <source>
        <dbReference type="Proteomes" id="UP001160148"/>
    </source>
</evidence>
<dbReference type="AlphaFoldDB" id="A0AAV0VZV8"/>
<organism evidence="1 2">
    <name type="scientific">Macrosiphum euphorbiae</name>
    <name type="common">potato aphid</name>
    <dbReference type="NCBI Taxonomy" id="13131"/>
    <lineage>
        <taxon>Eukaryota</taxon>
        <taxon>Metazoa</taxon>
        <taxon>Ecdysozoa</taxon>
        <taxon>Arthropoda</taxon>
        <taxon>Hexapoda</taxon>
        <taxon>Insecta</taxon>
        <taxon>Pterygota</taxon>
        <taxon>Neoptera</taxon>
        <taxon>Paraneoptera</taxon>
        <taxon>Hemiptera</taxon>
        <taxon>Sternorrhyncha</taxon>
        <taxon>Aphidomorpha</taxon>
        <taxon>Aphidoidea</taxon>
        <taxon>Aphididae</taxon>
        <taxon>Macrosiphini</taxon>
        <taxon>Macrosiphum</taxon>
    </lineage>
</organism>
<evidence type="ECO:0000313" key="1">
    <source>
        <dbReference type="EMBL" id="CAI6349225.1"/>
    </source>
</evidence>
<sequence>MWKKISPDQILNINAAKIGDTVSFGTQCRQSVQTDQKMFLFVVISIKNEEYYISENINGTSPQIYSNNQLTVSSLEAMLKTENVINNLIKSLRREIANVKSFNGGQRYKKCSSKTKCDTSTYM</sequence>
<proteinExistence type="predicted"/>
<reference evidence="1 2" key="1">
    <citation type="submission" date="2023-01" db="EMBL/GenBank/DDBJ databases">
        <authorList>
            <person name="Whitehead M."/>
        </authorList>
    </citation>
    <scope>NUCLEOTIDE SEQUENCE [LARGE SCALE GENOMIC DNA]</scope>
</reference>
<accession>A0AAV0VZV8</accession>